<evidence type="ECO:0000313" key="1">
    <source>
        <dbReference type="EMBL" id="MCV2863338.1"/>
    </source>
</evidence>
<sequence length="57" mass="6263">MTTKTTTAHIGAIQDLTVATEFLMTALRELSIGAAPGDREVRQWVNLAVAKLEPLRR</sequence>
<evidence type="ECO:0000313" key="2">
    <source>
        <dbReference type="Proteomes" id="UP001652503"/>
    </source>
</evidence>
<dbReference type="RefSeq" id="WP_263719746.1">
    <property type="nucleotide sequence ID" value="NZ_JAOWLA010000001.1"/>
</dbReference>
<dbReference type="Proteomes" id="UP001652503">
    <property type="component" value="Unassembled WGS sequence"/>
</dbReference>
<dbReference type="EMBL" id="JAOWLA010000001">
    <property type="protein sequence ID" value="MCV2863338.1"/>
    <property type="molecule type" value="Genomic_DNA"/>
</dbReference>
<reference evidence="1 2" key="1">
    <citation type="submission" date="2022-10" db="EMBL/GenBank/DDBJ databases">
        <title>Defluviimonas sp. nov., isolated from ocean surface water.</title>
        <authorList>
            <person name="He W."/>
            <person name="Wang L."/>
            <person name="Zhang D.-F."/>
        </authorList>
    </citation>
    <scope>NUCLEOTIDE SEQUENCE [LARGE SCALE GENOMIC DNA]</scope>
    <source>
        <strain evidence="1 2">WL0075</strain>
    </source>
</reference>
<keyword evidence="2" id="KW-1185">Reference proteome</keyword>
<protein>
    <submittedName>
        <fullName evidence="1">Uncharacterized protein</fullName>
    </submittedName>
</protein>
<name>A0ABT2YWT5_9RHOB</name>
<accession>A0ABT2YWT5</accession>
<proteinExistence type="predicted"/>
<organism evidence="1 2">
    <name type="scientific">Albidovulum sediminicola</name>
    <dbReference type="NCBI Taxonomy" id="2984331"/>
    <lineage>
        <taxon>Bacteria</taxon>
        <taxon>Pseudomonadati</taxon>
        <taxon>Pseudomonadota</taxon>
        <taxon>Alphaproteobacteria</taxon>
        <taxon>Rhodobacterales</taxon>
        <taxon>Paracoccaceae</taxon>
        <taxon>Albidovulum</taxon>
    </lineage>
</organism>
<gene>
    <name evidence="1" type="ORF">OE647_01140</name>
</gene>
<comment type="caution">
    <text evidence="1">The sequence shown here is derived from an EMBL/GenBank/DDBJ whole genome shotgun (WGS) entry which is preliminary data.</text>
</comment>